<dbReference type="PANTHER" id="PTHR12526">
    <property type="entry name" value="GLYCOSYLTRANSFERASE"/>
    <property type="match status" value="1"/>
</dbReference>
<gene>
    <name evidence="2" type="primary">treT_2</name>
    <name evidence="2" type="ORF">HAPAU_26970</name>
</gene>
<proteinExistence type="predicted"/>
<dbReference type="Gene3D" id="3.40.50.2000">
    <property type="entry name" value="Glycogen Phosphorylase B"/>
    <property type="match status" value="2"/>
</dbReference>
<keyword evidence="2" id="KW-0328">Glycosyltransferase</keyword>
<accession>A0A151ABZ9</accession>
<dbReference type="EC" id="2.4.1.245" evidence="2"/>
<dbReference type="GO" id="GO:0102986">
    <property type="term" value="F:trehalose synthase activity"/>
    <property type="evidence" value="ECO:0007669"/>
    <property type="project" value="UniProtKB-EC"/>
</dbReference>
<organism evidence="2 3">
    <name type="scientific">Halalkalicoccus paucihalophilus</name>
    <dbReference type="NCBI Taxonomy" id="1008153"/>
    <lineage>
        <taxon>Archaea</taxon>
        <taxon>Methanobacteriati</taxon>
        <taxon>Methanobacteriota</taxon>
        <taxon>Stenosarchaea group</taxon>
        <taxon>Halobacteria</taxon>
        <taxon>Halobacteriales</taxon>
        <taxon>Halococcaceae</taxon>
        <taxon>Halalkalicoccus</taxon>
    </lineage>
</organism>
<feature type="domain" description="Glycosyl transferase family 1" evidence="1">
    <location>
        <begin position="2"/>
        <end position="84"/>
    </location>
</feature>
<name>A0A151ABZ9_9EURY</name>
<dbReference type="Pfam" id="PF00534">
    <property type="entry name" value="Glycos_transf_1"/>
    <property type="match status" value="1"/>
</dbReference>
<evidence type="ECO:0000259" key="1">
    <source>
        <dbReference type="Pfam" id="PF00534"/>
    </source>
</evidence>
<keyword evidence="2" id="KW-0808">Transferase</keyword>
<dbReference type="OrthoDB" id="132546at2157"/>
<dbReference type="Proteomes" id="UP000075321">
    <property type="component" value="Unassembled WGS sequence"/>
</dbReference>
<dbReference type="SUPFAM" id="SSF53756">
    <property type="entry name" value="UDP-Glycosyltransferase/glycogen phosphorylase"/>
    <property type="match status" value="1"/>
</dbReference>
<keyword evidence="3" id="KW-1185">Reference proteome</keyword>
<dbReference type="AlphaFoldDB" id="A0A151ABZ9"/>
<comment type="caution">
    <text evidence="2">The sequence shown here is derived from an EMBL/GenBank/DDBJ whole genome shotgun (WGS) entry which is preliminary data.</text>
</comment>
<evidence type="ECO:0000313" key="2">
    <source>
        <dbReference type="EMBL" id="KYH25114.1"/>
    </source>
</evidence>
<dbReference type="EMBL" id="LTAZ01000007">
    <property type="protein sequence ID" value="KYH25114.1"/>
    <property type="molecule type" value="Genomic_DNA"/>
</dbReference>
<dbReference type="InterPro" id="IPR001296">
    <property type="entry name" value="Glyco_trans_1"/>
</dbReference>
<protein>
    <submittedName>
        <fullName evidence="2">Trehalose synthase</fullName>
        <ecNumber evidence="2">2.4.1.245</ecNumber>
    </submittedName>
</protein>
<reference evidence="2 3" key="1">
    <citation type="submission" date="2016-02" db="EMBL/GenBank/DDBJ databases">
        <title>Genome sequence of Halalkalicoccus paucihalophilus DSM 24557.</title>
        <authorList>
            <person name="Poehlein A."/>
            <person name="Daniel R."/>
        </authorList>
    </citation>
    <scope>NUCLEOTIDE SEQUENCE [LARGE SCALE GENOMIC DNA]</scope>
    <source>
        <strain evidence="2 3">DSM 24557</strain>
    </source>
</reference>
<dbReference type="RefSeq" id="WP_066383398.1">
    <property type="nucleotide sequence ID" value="NZ_LTAZ01000007.1"/>
</dbReference>
<evidence type="ECO:0000313" key="3">
    <source>
        <dbReference type="Proteomes" id="UP000075321"/>
    </source>
</evidence>
<dbReference type="PATRIC" id="fig|1008153.3.peg.2753"/>
<sequence length="107" mass="11613">MSAADGFVLSSHWEGFGIVVAEAMACELPVVSTACGGPEEIVADGETGYLSEVRDPDQLAANMDTVLEMEDGTRERMGTRGRERIVEAFGIDRIVEQWRAIYSEAGE</sequence>